<gene>
    <name evidence="1" type="ORF">Cgig2_030056</name>
</gene>
<reference evidence="1" key="1">
    <citation type="submission" date="2022-04" db="EMBL/GenBank/DDBJ databases">
        <title>Carnegiea gigantea Genome sequencing and assembly v2.</title>
        <authorList>
            <person name="Copetti D."/>
            <person name="Sanderson M.J."/>
            <person name="Burquez A."/>
            <person name="Wojciechowski M.F."/>
        </authorList>
    </citation>
    <scope>NUCLEOTIDE SEQUENCE</scope>
    <source>
        <strain evidence="1">SGP5-SGP5p</strain>
        <tissue evidence="1">Aerial part</tissue>
    </source>
</reference>
<accession>A0A9Q1QBD3</accession>
<dbReference type="AlphaFoldDB" id="A0A9Q1QBD3"/>
<keyword evidence="2" id="KW-1185">Reference proteome</keyword>
<dbReference type="Proteomes" id="UP001153076">
    <property type="component" value="Unassembled WGS sequence"/>
</dbReference>
<comment type="caution">
    <text evidence="1">The sequence shown here is derived from an EMBL/GenBank/DDBJ whole genome shotgun (WGS) entry which is preliminary data.</text>
</comment>
<dbReference type="EMBL" id="JAKOGI010000459">
    <property type="protein sequence ID" value="KAJ8434670.1"/>
    <property type="molecule type" value="Genomic_DNA"/>
</dbReference>
<name>A0A9Q1QBD3_9CARY</name>
<evidence type="ECO:0000313" key="1">
    <source>
        <dbReference type="EMBL" id="KAJ8434670.1"/>
    </source>
</evidence>
<evidence type="ECO:0000313" key="2">
    <source>
        <dbReference type="Proteomes" id="UP001153076"/>
    </source>
</evidence>
<protein>
    <submittedName>
        <fullName evidence="1">Uncharacterized protein</fullName>
    </submittedName>
</protein>
<organism evidence="1 2">
    <name type="scientific">Carnegiea gigantea</name>
    <dbReference type="NCBI Taxonomy" id="171969"/>
    <lineage>
        <taxon>Eukaryota</taxon>
        <taxon>Viridiplantae</taxon>
        <taxon>Streptophyta</taxon>
        <taxon>Embryophyta</taxon>
        <taxon>Tracheophyta</taxon>
        <taxon>Spermatophyta</taxon>
        <taxon>Magnoliopsida</taxon>
        <taxon>eudicotyledons</taxon>
        <taxon>Gunneridae</taxon>
        <taxon>Pentapetalae</taxon>
        <taxon>Caryophyllales</taxon>
        <taxon>Cactineae</taxon>
        <taxon>Cactaceae</taxon>
        <taxon>Cactoideae</taxon>
        <taxon>Echinocereeae</taxon>
        <taxon>Carnegiea</taxon>
    </lineage>
</organism>
<sequence>MDNVKASYISMMIQFRTDTAGGNDNVRECLTPDDPYYCSPQFLEQLDKLESMAIKRMEQRTRIGCSPQSFNLGISPEREACARPLGDITPASFQPQTGVYTVPTGSVVAVSEQHVHQANENAVNVQNTPENTKDIQKALGKWGNKKGKQVVLRQQPKRMVKQMPFNVDPHILKTIERLEIS</sequence>
<proteinExistence type="predicted"/>